<dbReference type="GO" id="GO:0006351">
    <property type="term" value="P:DNA-templated transcription"/>
    <property type="evidence" value="ECO:0007669"/>
    <property type="project" value="TreeGrafter"/>
</dbReference>
<accession>A0A0M0HM01</accession>
<evidence type="ECO:0000256" key="1">
    <source>
        <dbReference type="ARBA" id="ARBA00009437"/>
    </source>
</evidence>
<dbReference type="STRING" id="693.AKJ17_11065"/>
<dbReference type="SUPFAM" id="SSF46785">
    <property type="entry name" value="Winged helix' DNA-binding domain"/>
    <property type="match status" value="1"/>
</dbReference>
<dbReference type="PROSITE" id="PS50931">
    <property type="entry name" value="HTH_LYSR"/>
    <property type="match status" value="1"/>
</dbReference>
<dbReference type="Pfam" id="PF00126">
    <property type="entry name" value="HTH_1"/>
    <property type="match status" value="1"/>
</dbReference>
<dbReference type="InterPro" id="IPR036388">
    <property type="entry name" value="WH-like_DNA-bd_sf"/>
</dbReference>
<evidence type="ECO:0000313" key="7">
    <source>
        <dbReference type="Proteomes" id="UP000037515"/>
    </source>
</evidence>
<dbReference type="GO" id="GO:0043565">
    <property type="term" value="F:sequence-specific DNA binding"/>
    <property type="evidence" value="ECO:0007669"/>
    <property type="project" value="TreeGrafter"/>
</dbReference>
<dbReference type="PANTHER" id="PTHR30537">
    <property type="entry name" value="HTH-TYPE TRANSCRIPTIONAL REGULATOR"/>
    <property type="match status" value="1"/>
</dbReference>
<dbReference type="RefSeq" id="WP_053395875.1">
    <property type="nucleotide sequence ID" value="NZ_LHPJ01000008.1"/>
</dbReference>
<dbReference type="EMBL" id="LHPJ01000008">
    <property type="protein sequence ID" value="KOO03090.1"/>
    <property type="molecule type" value="Genomic_DNA"/>
</dbReference>
<organism evidence="6 7">
    <name type="scientific">Vibrio nereis</name>
    <dbReference type="NCBI Taxonomy" id="693"/>
    <lineage>
        <taxon>Bacteria</taxon>
        <taxon>Pseudomonadati</taxon>
        <taxon>Pseudomonadota</taxon>
        <taxon>Gammaproteobacteria</taxon>
        <taxon>Vibrionales</taxon>
        <taxon>Vibrionaceae</taxon>
        <taxon>Vibrio</taxon>
    </lineage>
</organism>
<protein>
    <submittedName>
        <fullName evidence="6">LysR family transcriptional regulator</fullName>
    </submittedName>
</protein>
<dbReference type="Proteomes" id="UP000037515">
    <property type="component" value="Unassembled WGS sequence"/>
</dbReference>
<proteinExistence type="inferred from homology"/>
<dbReference type="InterPro" id="IPR000847">
    <property type="entry name" value="LysR_HTH_N"/>
</dbReference>
<evidence type="ECO:0000256" key="4">
    <source>
        <dbReference type="ARBA" id="ARBA00023163"/>
    </source>
</evidence>
<evidence type="ECO:0000313" key="6">
    <source>
        <dbReference type="EMBL" id="KOO03090.1"/>
    </source>
</evidence>
<dbReference type="InterPro" id="IPR058163">
    <property type="entry name" value="LysR-type_TF_proteobact-type"/>
</dbReference>
<evidence type="ECO:0000256" key="3">
    <source>
        <dbReference type="ARBA" id="ARBA00023125"/>
    </source>
</evidence>
<dbReference type="GO" id="GO:0003700">
    <property type="term" value="F:DNA-binding transcription factor activity"/>
    <property type="evidence" value="ECO:0007669"/>
    <property type="project" value="InterPro"/>
</dbReference>
<keyword evidence="3" id="KW-0238">DNA-binding</keyword>
<dbReference type="PANTHER" id="PTHR30537:SF5">
    <property type="entry name" value="HTH-TYPE TRANSCRIPTIONAL ACTIVATOR TTDR-RELATED"/>
    <property type="match status" value="1"/>
</dbReference>
<comment type="similarity">
    <text evidence="1">Belongs to the LysR transcriptional regulatory family.</text>
</comment>
<keyword evidence="4" id="KW-0804">Transcription</keyword>
<dbReference type="OrthoDB" id="9786526at2"/>
<sequence length="307" mass="33748">MDTNKLIPLLSEMAVFVQVVESGSFSAAATKLGVAPSSISRSIARLEGALEEKLLERTTRQMRLSATGQQVFNLCRDMLSAAKLAVSAAQVDKATVSGSLRVAAPKAWSRQVLMPHILDFSATYPQVELQLKVADHYIDPIGDEVDVIIHITESPVAGLIAKPLGSSKLVLCASPSYLAQHGELTHPSELTEHNCIRLGEDPKDCIWEFLRHKEKLSIGIRGSFAANHSELRREAMLRGMGVTVLPEFAIRDYIESGEAVELLPEWRLLGRYQGQVVAQYAQSKYIPSQIKVFIDFLQSRLVSLAPS</sequence>
<keyword evidence="7" id="KW-1185">Reference proteome</keyword>
<dbReference type="CDD" id="cd08422">
    <property type="entry name" value="PBP2_CrgA_like"/>
    <property type="match status" value="1"/>
</dbReference>
<dbReference type="SUPFAM" id="SSF53850">
    <property type="entry name" value="Periplasmic binding protein-like II"/>
    <property type="match status" value="1"/>
</dbReference>
<dbReference type="Gene3D" id="1.10.10.10">
    <property type="entry name" value="Winged helix-like DNA-binding domain superfamily/Winged helix DNA-binding domain"/>
    <property type="match status" value="1"/>
</dbReference>
<dbReference type="PATRIC" id="fig|693.5.peg.2268"/>
<dbReference type="InterPro" id="IPR005119">
    <property type="entry name" value="LysR_subst-bd"/>
</dbReference>
<comment type="caution">
    <text evidence="6">The sequence shown here is derived from an EMBL/GenBank/DDBJ whole genome shotgun (WGS) entry which is preliminary data.</text>
</comment>
<evidence type="ECO:0000259" key="5">
    <source>
        <dbReference type="PROSITE" id="PS50931"/>
    </source>
</evidence>
<dbReference type="AlphaFoldDB" id="A0A0M0HM01"/>
<evidence type="ECO:0000256" key="2">
    <source>
        <dbReference type="ARBA" id="ARBA00023015"/>
    </source>
</evidence>
<keyword evidence="2" id="KW-0805">Transcription regulation</keyword>
<dbReference type="InterPro" id="IPR036390">
    <property type="entry name" value="WH_DNA-bd_sf"/>
</dbReference>
<name>A0A0M0HM01_VIBNE</name>
<dbReference type="Pfam" id="PF03466">
    <property type="entry name" value="LysR_substrate"/>
    <property type="match status" value="1"/>
</dbReference>
<feature type="domain" description="HTH lysR-type" evidence="5">
    <location>
        <begin position="8"/>
        <end position="65"/>
    </location>
</feature>
<dbReference type="FunFam" id="1.10.10.10:FF:000001">
    <property type="entry name" value="LysR family transcriptional regulator"/>
    <property type="match status" value="1"/>
</dbReference>
<reference evidence="7" key="1">
    <citation type="submission" date="2015-08" db="EMBL/GenBank/DDBJ databases">
        <title>Vibrio galatheae sp. nov., a novel member of the Vibrionaceae family isolated from the Solomon Islands.</title>
        <authorList>
            <person name="Giubergia S."/>
            <person name="Machado H."/>
            <person name="Mateiu R.V."/>
            <person name="Gram L."/>
        </authorList>
    </citation>
    <scope>NUCLEOTIDE SEQUENCE [LARGE SCALE GENOMIC DNA]</scope>
    <source>
        <strain evidence="7">DSM 19584</strain>
    </source>
</reference>
<dbReference type="Gene3D" id="3.40.190.290">
    <property type="match status" value="1"/>
</dbReference>
<gene>
    <name evidence="6" type="ORF">AKJ17_11065</name>
</gene>